<name>A0A178UVZ3_ARATH</name>
<dbReference type="Proteomes" id="UP000078284">
    <property type="component" value="Chromosome 4"/>
</dbReference>
<reference evidence="3" key="1">
    <citation type="journal article" date="2016" name="Proc. Natl. Acad. Sci. U.S.A.">
        <title>Chromosome-level assembly of Arabidopsis thaliana Ler reveals the extent of translocation and inversion polymorphisms.</title>
        <authorList>
            <person name="Zapata L."/>
            <person name="Ding J."/>
            <person name="Willing E.M."/>
            <person name="Hartwig B."/>
            <person name="Bezdan D."/>
            <person name="Jiao W.B."/>
            <person name="Patel V."/>
            <person name="Velikkakam James G."/>
            <person name="Koornneef M."/>
            <person name="Ossowski S."/>
            <person name="Schneeberger K."/>
        </authorList>
    </citation>
    <scope>NUCLEOTIDE SEQUENCE [LARGE SCALE GENOMIC DNA]</scope>
    <source>
        <strain evidence="3">cv. Landsberg erecta</strain>
    </source>
</reference>
<comment type="caution">
    <text evidence="2">The sequence shown here is derived from an EMBL/GenBank/DDBJ whole genome shotgun (WGS) entry which is preliminary data.</text>
</comment>
<gene>
    <name evidence="2" type="ordered locus">AXX17_At4g30680</name>
</gene>
<evidence type="ECO:0000256" key="1">
    <source>
        <dbReference type="SAM" id="MobiDB-lite"/>
    </source>
</evidence>
<protein>
    <submittedName>
        <fullName evidence="2">Uncharacterized protein</fullName>
    </submittedName>
</protein>
<organism evidence="2 3">
    <name type="scientific">Arabidopsis thaliana</name>
    <name type="common">Mouse-ear cress</name>
    <dbReference type="NCBI Taxonomy" id="3702"/>
    <lineage>
        <taxon>Eukaryota</taxon>
        <taxon>Viridiplantae</taxon>
        <taxon>Streptophyta</taxon>
        <taxon>Embryophyta</taxon>
        <taxon>Tracheophyta</taxon>
        <taxon>Spermatophyta</taxon>
        <taxon>Magnoliopsida</taxon>
        <taxon>eudicotyledons</taxon>
        <taxon>Gunneridae</taxon>
        <taxon>Pentapetalae</taxon>
        <taxon>rosids</taxon>
        <taxon>malvids</taxon>
        <taxon>Brassicales</taxon>
        <taxon>Brassicaceae</taxon>
        <taxon>Camelineae</taxon>
        <taxon>Arabidopsis</taxon>
    </lineage>
</organism>
<sequence length="62" mass="7091">MEDKLDVLIMGELKLELVELRHYFPSSPLFDSITKLSESDSVQRPSNLDTRLRGPTRPNTGF</sequence>
<proteinExistence type="predicted"/>
<evidence type="ECO:0000313" key="2">
    <source>
        <dbReference type="EMBL" id="OAO97785.1"/>
    </source>
</evidence>
<dbReference type="EMBL" id="LUHQ01000004">
    <property type="protein sequence ID" value="OAO97785.1"/>
    <property type="molecule type" value="Genomic_DNA"/>
</dbReference>
<feature type="compositionally biased region" description="Polar residues" evidence="1">
    <location>
        <begin position="38"/>
        <end position="49"/>
    </location>
</feature>
<accession>A0A178UVZ3</accession>
<dbReference type="AlphaFoldDB" id="A0A178UVZ3"/>
<feature type="region of interest" description="Disordered" evidence="1">
    <location>
        <begin position="38"/>
        <end position="62"/>
    </location>
</feature>
<evidence type="ECO:0000313" key="3">
    <source>
        <dbReference type="Proteomes" id="UP000078284"/>
    </source>
</evidence>